<dbReference type="AlphaFoldDB" id="A9GS04"/>
<reference evidence="1 2" key="1">
    <citation type="journal article" date="2007" name="Nat. Biotechnol.">
        <title>Complete genome sequence of the myxobacterium Sorangium cellulosum.</title>
        <authorList>
            <person name="Schneiker S."/>
            <person name="Perlova O."/>
            <person name="Kaiser O."/>
            <person name="Gerth K."/>
            <person name="Alici A."/>
            <person name="Altmeyer M.O."/>
            <person name="Bartels D."/>
            <person name="Bekel T."/>
            <person name="Beyer S."/>
            <person name="Bode E."/>
            <person name="Bode H.B."/>
            <person name="Bolten C.J."/>
            <person name="Choudhuri J.V."/>
            <person name="Doss S."/>
            <person name="Elnakady Y.A."/>
            <person name="Frank B."/>
            <person name="Gaigalat L."/>
            <person name="Goesmann A."/>
            <person name="Groeger C."/>
            <person name="Gross F."/>
            <person name="Jelsbak L."/>
            <person name="Jelsbak L."/>
            <person name="Kalinowski J."/>
            <person name="Kegler C."/>
            <person name="Knauber T."/>
            <person name="Konietzny S."/>
            <person name="Kopp M."/>
            <person name="Krause L."/>
            <person name="Krug D."/>
            <person name="Linke B."/>
            <person name="Mahmud T."/>
            <person name="Martinez-Arias R."/>
            <person name="McHardy A.C."/>
            <person name="Merai M."/>
            <person name="Meyer F."/>
            <person name="Mormann S."/>
            <person name="Munoz-Dorado J."/>
            <person name="Perez J."/>
            <person name="Pradella S."/>
            <person name="Rachid S."/>
            <person name="Raddatz G."/>
            <person name="Rosenau F."/>
            <person name="Rueckert C."/>
            <person name="Sasse F."/>
            <person name="Scharfe M."/>
            <person name="Schuster S.C."/>
            <person name="Suen G."/>
            <person name="Treuner-Lange A."/>
            <person name="Velicer G.J."/>
            <person name="Vorholter F.-J."/>
            <person name="Weissman K.J."/>
            <person name="Welch R.D."/>
            <person name="Wenzel S.C."/>
            <person name="Whitworth D.E."/>
            <person name="Wilhelm S."/>
            <person name="Wittmann C."/>
            <person name="Bloecker H."/>
            <person name="Puehler A."/>
            <person name="Mueller R."/>
        </authorList>
    </citation>
    <scope>NUCLEOTIDE SEQUENCE [LARGE SCALE GENOMIC DNA]</scope>
    <source>
        <strain evidence="2">So ce56</strain>
    </source>
</reference>
<sequence>MGGRVSAGGKSAPADYDYPATRDALSGWADGAKYRFIEYSHRGQRMLGASAPDAARAEALAARLRERVKGASPAVACFTPAEVLREVRLAGAP</sequence>
<proteinExistence type="predicted"/>
<dbReference type="BioCyc" id="SCEL448385:SCE_RS18160-MONOMER"/>
<dbReference type="RefSeq" id="WP_012236179.1">
    <property type="nucleotide sequence ID" value="NC_010162.1"/>
</dbReference>
<dbReference type="Proteomes" id="UP000002139">
    <property type="component" value="Chromosome"/>
</dbReference>
<organism evidence="1 2">
    <name type="scientific">Sorangium cellulosum (strain So ce56)</name>
    <name type="common">Polyangium cellulosum (strain So ce56)</name>
    <dbReference type="NCBI Taxonomy" id="448385"/>
    <lineage>
        <taxon>Bacteria</taxon>
        <taxon>Pseudomonadati</taxon>
        <taxon>Myxococcota</taxon>
        <taxon>Polyangia</taxon>
        <taxon>Polyangiales</taxon>
        <taxon>Polyangiaceae</taxon>
        <taxon>Sorangium</taxon>
    </lineage>
</organism>
<dbReference type="EMBL" id="AM746676">
    <property type="protein sequence ID" value="CAN93709.1"/>
    <property type="molecule type" value="Genomic_DNA"/>
</dbReference>
<evidence type="ECO:0000313" key="1">
    <source>
        <dbReference type="EMBL" id="CAN93709.1"/>
    </source>
</evidence>
<protein>
    <submittedName>
        <fullName evidence="1">Uncharacterized protein</fullName>
    </submittedName>
</protein>
<gene>
    <name evidence="1" type="ordered locus">sce3549</name>
</gene>
<accession>A9GS04</accession>
<dbReference type="KEGG" id="scl:sce3549"/>
<keyword evidence="2" id="KW-1185">Reference proteome</keyword>
<evidence type="ECO:0000313" key="2">
    <source>
        <dbReference type="Proteomes" id="UP000002139"/>
    </source>
</evidence>
<name>A9GS04_SORC5</name>
<dbReference type="HOGENOM" id="CLU_2398028_0_0_7"/>